<dbReference type="EMBL" id="CP048996">
    <property type="protein sequence ID" value="QID82459.1"/>
    <property type="molecule type" value="Genomic_DNA"/>
</dbReference>
<sequence length="312" mass="35093">MPATLHDSTKILSLNTGAQIPQIGLGTWQSKENDAYKAVLTALKDGYRHIDTAAIYRNEDQVGQAIKDSGVPREEIFVTTKLWCTQHHEPEVALDQSLKRLGLDYVDLYLMHWPARLDPAYIKNEDILSVPTKKDGSRAVDITNWNFIKTWELMQELPKTGKTKAVGVSNFSINNLKDLLASQGNKLTPAANQVEIHPLLPQDELINFCKSKGIVVEAYSPLGSTDAPLLKEPIILEIAKKNNVQPGHVVISWHVQRGYVVLPKSVNPDRIKTNRKIFTLSTEDFEAINNISKEKGEKRVVHPNWSPFEVFK</sequence>
<dbReference type="FunFam" id="3.20.20.100:FF:000018">
    <property type="entry name" value="Glycerol dehydrogenase Gcy1"/>
    <property type="match status" value="1"/>
</dbReference>
<dbReference type="InterPro" id="IPR020471">
    <property type="entry name" value="AKR"/>
</dbReference>
<dbReference type="Pfam" id="PF00248">
    <property type="entry name" value="Aldo_ket_red"/>
    <property type="match status" value="1"/>
</dbReference>
<evidence type="ECO:0000256" key="5">
    <source>
        <dbReference type="ARBA" id="ARBA00023002"/>
    </source>
</evidence>
<feature type="binding site" evidence="7">
    <location>
        <position position="112"/>
    </location>
    <ligand>
        <name>substrate</name>
    </ligand>
</feature>
<protein>
    <submittedName>
        <fullName evidence="10">Glycerol 2-dehydrogenase (NADP(+))</fullName>
    </submittedName>
</protein>
<dbReference type="GO" id="GO:0034599">
    <property type="term" value="P:cellular response to oxidative stress"/>
    <property type="evidence" value="ECO:0007669"/>
    <property type="project" value="InterPro"/>
</dbReference>
<comment type="subcellular location">
    <subcellularLocation>
        <location evidence="1">Cytoplasm</location>
    </subcellularLocation>
</comment>
<evidence type="ECO:0000256" key="4">
    <source>
        <dbReference type="ARBA" id="ARBA00022857"/>
    </source>
</evidence>
<reference evidence="10 11" key="1">
    <citation type="journal article" date="2019" name="BMC Genomics">
        <title>Chromosome level assembly and comparative genome analysis confirm lager-brewing yeasts originated from a single hybridization.</title>
        <authorList>
            <person name="Salazar A.N."/>
            <person name="Gorter de Vries A.R."/>
            <person name="van den Broek M."/>
            <person name="Brouwers N."/>
            <person name="de la Torre Cortes P."/>
            <person name="Kuijpers N.G.A."/>
            <person name="Daran J.G."/>
            <person name="Abeel T."/>
        </authorList>
    </citation>
    <scope>NUCLEOTIDE SEQUENCE [LARGE SCALE GENOMIC DNA]</scope>
    <source>
        <strain evidence="10 11">CBS 1483</strain>
    </source>
</reference>
<keyword evidence="11" id="KW-1185">Reference proteome</keyword>
<keyword evidence="4" id="KW-0521">NADP</keyword>
<dbReference type="PRINTS" id="PR00069">
    <property type="entry name" value="ALDKETRDTASE"/>
</dbReference>
<evidence type="ECO:0000313" key="10">
    <source>
        <dbReference type="EMBL" id="QID82459.1"/>
    </source>
</evidence>
<dbReference type="CDD" id="cd19117">
    <property type="entry name" value="AKR_AKR3A1-2"/>
    <property type="match status" value="1"/>
</dbReference>
<organism evidence="10 11">
    <name type="scientific">Saccharomyces pastorianus</name>
    <name type="common">Lager yeast</name>
    <name type="synonym">Saccharomyces cerevisiae x Saccharomyces eubayanus</name>
    <dbReference type="NCBI Taxonomy" id="27292"/>
    <lineage>
        <taxon>Eukaryota</taxon>
        <taxon>Fungi</taxon>
        <taxon>Dikarya</taxon>
        <taxon>Ascomycota</taxon>
        <taxon>Saccharomycotina</taxon>
        <taxon>Saccharomycetes</taxon>
        <taxon>Saccharomycetales</taxon>
        <taxon>Saccharomycetaceae</taxon>
        <taxon>Saccharomyces</taxon>
    </lineage>
</organism>
<dbReference type="AlphaFoldDB" id="A0A6C1E0E8"/>
<feature type="site" description="Lowers pKa of active site Tyr" evidence="8">
    <location>
        <position position="81"/>
    </location>
</feature>
<comment type="similarity">
    <text evidence="2">Belongs to the aldo/keto reductase family.</text>
</comment>
<dbReference type="GO" id="GO:0004032">
    <property type="term" value="F:aldose reductase (NADPH) activity"/>
    <property type="evidence" value="ECO:0007669"/>
    <property type="project" value="InterPro"/>
</dbReference>
<evidence type="ECO:0000256" key="7">
    <source>
        <dbReference type="PIRSR" id="PIRSR000097-2"/>
    </source>
</evidence>
<dbReference type="Proteomes" id="UP000501346">
    <property type="component" value="Chromosome ScXV-ScXI"/>
</dbReference>
<evidence type="ECO:0000256" key="1">
    <source>
        <dbReference type="ARBA" id="ARBA00004496"/>
    </source>
</evidence>
<feature type="domain" description="NADP-dependent oxidoreductase" evidence="9">
    <location>
        <begin position="23"/>
        <end position="292"/>
    </location>
</feature>
<dbReference type="GO" id="GO:0019568">
    <property type="term" value="P:arabinose catabolic process"/>
    <property type="evidence" value="ECO:0007669"/>
    <property type="project" value="InterPro"/>
</dbReference>
<evidence type="ECO:0000256" key="6">
    <source>
        <dbReference type="PIRSR" id="PIRSR000097-1"/>
    </source>
</evidence>
<dbReference type="GO" id="GO:0042843">
    <property type="term" value="P:D-xylose catabolic process"/>
    <property type="evidence" value="ECO:0007669"/>
    <property type="project" value="InterPro"/>
</dbReference>
<dbReference type="PIRSF" id="PIRSF000097">
    <property type="entry name" value="AKR"/>
    <property type="match status" value="1"/>
</dbReference>
<dbReference type="InterPro" id="IPR018170">
    <property type="entry name" value="Aldo/ket_reductase_CS"/>
</dbReference>
<dbReference type="Gene3D" id="3.20.20.100">
    <property type="entry name" value="NADP-dependent oxidoreductase domain"/>
    <property type="match status" value="1"/>
</dbReference>
<dbReference type="PROSITE" id="PS00063">
    <property type="entry name" value="ALDOKETO_REDUCTASE_3"/>
    <property type="match status" value="1"/>
</dbReference>
<evidence type="ECO:0000256" key="2">
    <source>
        <dbReference type="ARBA" id="ARBA00007905"/>
    </source>
</evidence>
<dbReference type="PROSITE" id="PS00798">
    <property type="entry name" value="ALDOKETO_REDUCTASE_1"/>
    <property type="match status" value="1"/>
</dbReference>
<gene>
    <name evidence="10" type="primary">GCY1_1</name>
    <name evidence="10" type="ORF">GRS66_004882</name>
</gene>
<keyword evidence="5" id="KW-0560">Oxidoreductase</keyword>
<evidence type="ECO:0000256" key="3">
    <source>
        <dbReference type="ARBA" id="ARBA00022490"/>
    </source>
</evidence>
<dbReference type="InterPro" id="IPR036812">
    <property type="entry name" value="NAD(P)_OxRdtase_dom_sf"/>
</dbReference>
<dbReference type="SUPFAM" id="SSF51430">
    <property type="entry name" value="NAD(P)-linked oxidoreductase"/>
    <property type="match status" value="1"/>
</dbReference>
<evidence type="ECO:0000259" key="9">
    <source>
        <dbReference type="Pfam" id="PF00248"/>
    </source>
</evidence>
<dbReference type="PANTHER" id="PTHR11732">
    <property type="entry name" value="ALDO/KETO REDUCTASE"/>
    <property type="match status" value="1"/>
</dbReference>
<keyword evidence="3" id="KW-0963">Cytoplasm</keyword>
<dbReference type="InterPro" id="IPR023210">
    <property type="entry name" value="NADP_OxRdtase_dom"/>
</dbReference>
<proteinExistence type="inferred from homology"/>
<evidence type="ECO:0000256" key="8">
    <source>
        <dbReference type="PIRSR" id="PIRSR000097-3"/>
    </source>
</evidence>
<dbReference type="GO" id="GO:0042180">
    <property type="term" value="P:ketone metabolic process"/>
    <property type="evidence" value="ECO:0007669"/>
    <property type="project" value="UniProtKB-ARBA"/>
</dbReference>
<dbReference type="OrthoDB" id="416253at2759"/>
<evidence type="ECO:0000313" key="11">
    <source>
        <dbReference type="Proteomes" id="UP000501346"/>
    </source>
</evidence>
<dbReference type="GO" id="GO:0005737">
    <property type="term" value="C:cytoplasm"/>
    <property type="evidence" value="ECO:0007669"/>
    <property type="project" value="UniProtKB-SubCell"/>
</dbReference>
<dbReference type="InterPro" id="IPR044489">
    <property type="entry name" value="AKR3A"/>
</dbReference>
<dbReference type="PROSITE" id="PS00062">
    <property type="entry name" value="ALDOKETO_REDUCTASE_2"/>
    <property type="match status" value="1"/>
</dbReference>
<feature type="active site" description="Proton donor" evidence="6">
    <location>
        <position position="56"/>
    </location>
</feature>
<name>A0A6C1E0E8_SACPS</name>
<accession>A0A6C1E0E8</accession>
<dbReference type="GO" id="GO:0006066">
    <property type="term" value="P:alcohol metabolic process"/>
    <property type="evidence" value="ECO:0007669"/>
    <property type="project" value="UniProtKB-ARBA"/>
</dbReference>